<dbReference type="EMBL" id="JWZX01002520">
    <property type="protein sequence ID" value="KOO28743.1"/>
    <property type="molecule type" value="Genomic_DNA"/>
</dbReference>
<keyword evidence="1" id="KW-0175">Coiled coil</keyword>
<name>A0A0M0JR59_9EUKA</name>
<feature type="compositionally biased region" description="Basic and acidic residues" evidence="2">
    <location>
        <begin position="280"/>
        <end position="292"/>
    </location>
</feature>
<comment type="caution">
    <text evidence="3">The sequence shown here is derived from an EMBL/GenBank/DDBJ whole genome shotgun (WGS) entry which is preliminary data.</text>
</comment>
<dbReference type="AlphaFoldDB" id="A0A0M0JR59"/>
<organism evidence="3 4">
    <name type="scientific">Chrysochromulina tobinii</name>
    <dbReference type="NCBI Taxonomy" id="1460289"/>
    <lineage>
        <taxon>Eukaryota</taxon>
        <taxon>Haptista</taxon>
        <taxon>Haptophyta</taxon>
        <taxon>Prymnesiophyceae</taxon>
        <taxon>Prymnesiales</taxon>
        <taxon>Chrysochromulinaceae</taxon>
        <taxon>Chrysochromulina</taxon>
    </lineage>
</organism>
<dbReference type="Proteomes" id="UP000037460">
    <property type="component" value="Unassembled WGS sequence"/>
</dbReference>
<accession>A0A0M0JR59</accession>
<proteinExistence type="predicted"/>
<evidence type="ECO:0000256" key="2">
    <source>
        <dbReference type="SAM" id="MobiDB-lite"/>
    </source>
</evidence>
<evidence type="ECO:0000313" key="3">
    <source>
        <dbReference type="EMBL" id="KOO28743.1"/>
    </source>
</evidence>
<evidence type="ECO:0000256" key="1">
    <source>
        <dbReference type="SAM" id="Coils"/>
    </source>
</evidence>
<sequence>MPRFAGVVAPSSAPTATVDSSALFDDLRLQAEAYFSAYQQMAARFEAAGAKALLATQPARSDSVLHVLQAQHRDELVKLQRRLRELGEENASLRSLREREESALAPLMAHITSLEQRASAVAAANRELTAQVHELMAAADTLRARADTADVALHHEQAAHSTCAAELQQVMSTLSAERAEAASERAAAASEQRRADVHYGQLCDVRRLLNTVQAEEAASRERSLKDMAVLAAEFEETERRLAALCGEHAAGIMHAMHAADAAATVWRSELLLLDAPRGTKRPEGSDGSESHARRATTTEQKKRRRAESLEGPEAEVLSPAASATSAAAFDLFAD</sequence>
<reference evidence="4" key="1">
    <citation type="journal article" date="2015" name="PLoS Genet.">
        <title>Genome Sequence and Transcriptome Analyses of Chrysochromulina tobin: Metabolic Tools for Enhanced Algal Fitness in the Prominent Order Prymnesiales (Haptophyceae).</title>
        <authorList>
            <person name="Hovde B.T."/>
            <person name="Deodato C.R."/>
            <person name="Hunsperger H.M."/>
            <person name="Ryken S.A."/>
            <person name="Yost W."/>
            <person name="Jha R.K."/>
            <person name="Patterson J."/>
            <person name="Monnat R.J. Jr."/>
            <person name="Barlow S.B."/>
            <person name="Starkenburg S.R."/>
            <person name="Cattolico R.A."/>
        </authorList>
    </citation>
    <scope>NUCLEOTIDE SEQUENCE</scope>
    <source>
        <strain evidence="4">CCMP291</strain>
    </source>
</reference>
<protein>
    <submittedName>
        <fullName evidence="3">Uncharacterized protein</fullName>
    </submittedName>
</protein>
<keyword evidence="4" id="KW-1185">Reference proteome</keyword>
<feature type="coiled-coil region" evidence="1">
    <location>
        <begin position="69"/>
        <end position="184"/>
    </location>
</feature>
<feature type="region of interest" description="Disordered" evidence="2">
    <location>
        <begin position="277"/>
        <end position="322"/>
    </location>
</feature>
<evidence type="ECO:0000313" key="4">
    <source>
        <dbReference type="Proteomes" id="UP000037460"/>
    </source>
</evidence>
<gene>
    <name evidence="3" type="ORF">Ctob_006658</name>
</gene>